<dbReference type="OrthoDB" id="2919534at2759"/>
<proteinExistence type="predicted"/>
<dbReference type="Proteomes" id="UP000585474">
    <property type="component" value="Unassembled WGS sequence"/>
</dbReference>
<keyword evidence="2" id="KW-1185">Reference proteome</keyword>
<name>A0A7J0DMS3_9ERIC</name>
<protein>
    <submittedName>
        <fullName evidence="1">Uncharacterized protein</fullName>
    </submittedName>
</protein>
<comment type="caution">
    <text evidence="1">The sequence shown here is derived from an EMBL/GenBank/DDBJ whole genome shotgun (WGS) entry which is preliminary data.</text>
</comment>
<evidence type="ECO:0000313" key="1">
    <source>
        <dbReference type="EMBL" id="GFS38407.1"/>
    </source>
</evidence>
<reference evidence="2" key="1">
    <citation type="submission" date="2019-07" db="EMBL/GenBank/DDBJ databases">
        <title>De Novo Assembly of kiwifruit Actinidia rufa.</title>
        <authorList>
            <person name="Sugita-Konishi S."/>
            <person name="Sato K."/>
            <person name="Mori E."/>
            <person name="Abe Y."/>
            <person name="Kisaki G."/>
            <person name="Hamano K."/>
            <person name="Suezawa K."/>
            <person name="Otani M."/>
            <person name="Fukuda T."/>
            <person name="Manabe T."/>
            <person name="Gomi K."/>
            <person name="Tabuchi M."/>
            <person name="Akimitsu K."/>
            <person name="Kataoka I."/>
        </authorList>
    </citation>
    <scope>NUCLEOTIDE SEQUENCE [LARGE SCALE GENOMIC DNA]</scope>
    <source>
        <strain evidence="2">cv. Fuchu</strain>
    </source>
</reference>
<organism evidence="1 2">
    <name type="scientific">Actinidia rufa</name>
    <dbReference type="NCBI Taxonomy" id="165716"/>
    <lineage>
        <taxon>Eukaryota</taxon>
        <taxon>Viridiplantae</taxon>
        <taxon>Streptophyta</taxon>
        <taxon>Embryophyta</taxon>
        <taxon>Tracheophyta</taxon>
        <taxon>Spermatophyta</taxon>
        <taxon>Magnoliopsida</taxon>
        <taxon>eudicotyledons</taxon>
        <taxon>Gunneridae</taxon>
        <taxon>Pentapetalae</taxon>
        <taxon>asterids</taxon>
        <taxon>Ericales</taxon>
        <taxon>Actinidiaceae</taxon>
        <taxon>Actinidia</taxon>
    </lineage>
</organism>
<accession>A0A7J0DMS3</accession>
<dbReference type="AlphaFoldDB" id="A0A7J0DMS3"/>
<dbReference type="EMBL" id="BJWL01000312">
    <property type="protein sequence ID" value="GFS38407.1"/>
    <property type="molecule type" value="Genomic_DNA"/>
</dbReference>
<gene>
    <name evidence="1" type="ORF">Acr_00g0057360</name>
</gene>
<sequence>MLYKEQVATKQCYLAMVSTKKAMKKVQFVDEEMVMLEDIDKLSEDKVVELVQYELDEPSSDCFFLVGSNMKEQERTELIECLKSKCRDLRVDTV</sequence>
<evidence type="ECO:0000313" key="2">
    <source>
        <dbReference type="Proteomes" id="UP000585474"/>
    </source>
</evidence>